<proteinExistence type="predicted"/>
<protein>
    <submittedName>
        <fullName evidence="2">Uncharacterized protein</fullName>
    </submittedName>
</protein>
<feature type="compositionally biased region" description="Basic and acidic residues" evidence="1">
    <location>
        <begin position="87"/>
        <end position="100"/>
    </location>
</feature>
<accession>A0A4Z2J886</accession>
<feature type="compositionally biased region" description="Basic and acidic residues" evidence="1">
    <location>
        <begin position="33"/>
        <end position="52"/>
    </location>
</feature>
<name>A0A4Z2J886_9TELE</name>
<dbReference type="Proteomes" id="UP000314294">
    <property type="component" value="Unassembled WGS sequence"/>
</dbReference>
<evidence type="ECO:0000313" key="3">
    <source>
        <dbReference type="Proteomes" id="UP000314294"/>
    </source>
</evidence>
<evidence type="ECO:0000256" key="1">
    <source>
        <dbReference type="SAM" id="MobiDB-lite"/>
    </source>
</evidence>
<sequence>MHICSDVSSLEKSNVAYPPETQEGAISGQQRQFEVRQGRSCTLHEPRARDRVTPAPFGPSRTHTTEALQSLEDPEVNPSQTAQTGREGLRTHGLRGRDIGGEGSGEADVCGPKMCDLSGARTVKVACAPHPALLLPLKEEASPSSRGSSCHSQRPRRASVRRCAPHVGEPGPDKYETKTHRWMWVDLQQSTDRKLHCPLLLWGGTR</sequence>
<dbReference type="EMBL" id="SRLO01000018">
    <property type="protein sequence ID" value="TNN85918.1"/>
    <property type="molecule type" value="Genomic_DNA"/>
</dbReference>
<organism evidence="2 3">
    <name type="scientific">Liparis tanakae</name>
    <name type="common">Tanaka's snailfish</name>
    <dbReference type="NCBI Taxonomy" id="230148"/>
    <lineage>
        <taxon>Eukaryota</taxon>
        <taxon>Metazoa</taxon>
        <taxon>Chordata</taxon>
        <taxon>Craniata</taxon>
        <taxon>Vertebrata</taxon>
        <taxon>Euteleostomi</taxon>
        <taxon>Actinopterygii</taxon>
        <taxon>Neopterygii</taxon>
        <taxon>Teleostei</taxon>
        <taxon>Neoteleostei</taxon>
        <taxon>Acanthomorphata</taxon>
        <taxon>Eupercaria</taxon>
        <taxon>Perciformes</taxon>
        <taxon>Cottioidei</taxon>
        <taxon>Cottales</taxon>
        <taxon>Liparidae</taxon>
        <taxon>Liparis</taxon>
    </lineage>
</organism>
<feature type="compositionally biased region" description="Basic residues" evidence="1">
    <location>
        <begin position="153"/>
        <end position="164"/>
    </location>
</feature>
<evidence type="ECO:0000313" key="2">
    <source>
        <dbReference type="EMBL" id="TNN85918.1"/>
    </source>
</evidence>
<comment type="caution">
    <text evidence="2">The sequence shown here is derived from an EMBL/GenBank/DDBJ whole genome shotgun (WGS) entry which is preliminary data.</text>
</comment>
<keyword evidence="3" id="KW-1185">Reference proteome</keyword>
<gene>
    <name evidence="2" type="ORF">EYF80_003762</name>
</gene>
<feature type="compositionally biased region" description="Polar residues" evidence="1">
    <location>
        <begin position="1"/>
        <end position="12"/>
    </location>
</feature>
<reference evidence="2 3" key="1">
    <citation type="submission" date="2019-03" db="EMBL/GenBank/DDBJ databases">
        <title>First draft genome of Liparis tanakae, snailfish: a comprehensive survey of snailfish specific genes.</title>
        <authorList>
            <person name="Kim W."/>
            <person name="Song I."/>
            <person name="Jeong J.-H."/>
            <person name="Kim D."/>
            <person name="Kim S."/>
            <person name="Ryu S."/>
            <person name="Song J.Y."/>
            <person name="Lee S.K."/>
        </authorList>
    </citation>
    <scope>NUCLEOTIDE SEQUENCE [LARGE SCALE GENOMIC DNA]</scope>
    <source>
        <tissue evidence="2">Muscle</tissue>
    </source>
</reference>
<dbReference type="AlphaFoldDB" id="A0A4Z2J886"/>
<feature type="region of interest" description="Disordered" evidence="1">
    <location>
        <begin position="1"/>
        <end position="107"/>
    </location>
</feature>
<feature type="region of interest" description="Disordered" evidence="1">
    <location>
        <begin position="139"/>
        <end position="175"/>
    </location>
</feature>